<dbReference type="Pfam" id="PF00831">
    <property type="entry name" value="Ribosomal_L29"/>
    <property type="match status" value="1"/>
</dbReference>
<dbReference type="PANTHER" id="PTHR24058">
    <property type="entry name" value="DUAL SPECIFICITY PROTEIN KINASE"/>
    <property type="match status" value="1"/>
</dbReference>
<dbReference type="AlphaFoldDB" id="A0AAD5T958"/>
<feature type="compositionally biased region" description="Low complexity" evidence="12">
    <location>
        <begin position="537"/>
        <end position="547"/>
    </location>
</feature>
<dbReference type="EC" id="2.7.11.1" evidence="2"/>
<gene>
    <name evidence="14" type="primary">PRP4</name>
    <name evidence="14" type="ORF">HK100_009658</name>
</gene>
<evidence type="ECO:0000256" key="9">
    <source>
        <dbReference type="ARBA" id="ARBA00023274"/>
    </source>
</evidence>
<keyword evidence="4" id="KW-0808">Transferase</keyword>
<evidence type="ECO:0000256" key="8">
    <source>
        <dbReference type="ARBA" id="ARBA00022980"/>
    </source>
</evidence>
<dbReference type="InterPro" id="IPR050494">
    <property type="entry name" value="Ser_Thr_dual-spec_kinase"/>
</dbReference>
<dbReference type="HAMAP" id="MF_00374">
    <property type="entry name" value="Ribosomal_uL29"/>
    <property type="match status" value="1"/>
</dbReference>
<evidence type="ECO:0000313" key="14">
    <source>
        <dbReference type="EMBL" id="KAJ3127632.1"/>
    </source>
</evidence>
<feature type="compositionally biased region" description="Basic and acidic residues" evidence="12">
    <location>
        <begin position="266"/>
        <end position="276"/>
    </location>
</feature>
<feature type="compositionally biased region" description="Basic residues" evidence="12">
    <location>
        <begin position="295"/>
        <end position="305"/>
    </location>
</feature>
<evidence type="ECO:0000256" key="1">
    <source>
        <dbReference type="ARBA" id="ARBA00009254"/>
    </source>
</evidence>
<feature type="domain" description="Protein kinase" evidence="13">
    <location>
        <begin position="825"/>
        <end position="1156"/>
    </location>
</feature>
<feature type="compositionally biased region" description="Basic and acidic residues" evidence="12">
    <location>
        <begin position="379"/>
        <end position="405"/>
    </location>
</feature>
<comment type="similarity">
    <text evidence="10">Belongs to the protein kinase superfamily. CMGC Ser/Thr protein kinase family.</text>
</comment>
<feature type="compositionally biased region" description="Low complexity" evidence="12">
    <location>
        <begin position="277"/>
        <end position="292"/>
    </location>
</feature>
<dbReference type="InterPro" id="IPR001854">
    <property type="entry name" value="Ribosomal_uL29"/>
</dbReference>
<reference evidence="14" key="1">
    <citation type="submission" date="2020-05" db="EMBL/GenBank/DDBJ databases">
        <title>Phylogenomic resolution of chytrid fungi.</title>
        <authorList>
            <person name="Stajich J.E."/>
            <person name="Amses K."/>
            <person name="Simmons R."/>
            <person name="Seto K."/>
            <person name="Myers J."/>
            <person name="Bonds A."/>
            <person name="Quandt C.A."/>
            <person name="Barry K."/>
            <person name="Liu P."/>
            <person name="Grigoriev I."/>
            <person name="Longcore J.E."/>
            <person name="James T.Y."/>
        </authorList>
    </citation>
    <scope>NUCLEOTIDE SEQUENCE</scope>
    <source>
        <strain evidence="14">JEL0513</strain>
    </source>
</reference>
<dbReference type="GO" id="GO:0022625">
    <property type="term" value="C:cytosolic large ribosomal subunit"/>
    <property type="evidence" value="ECO:0007669"/>
    <property type="project" value="UniProtKB-ARBA"/>
</dbReference>
<dbReference type="SUPFAM" id="SSF46561">
    <property type="entry name" value="Ribosomal protein L29 (L29p)"/>
    <property type="match status" value="1"/>
</dbReference>
<keyword evidence="3" id="KW-0723">Serine/threonine-protein kinase</keyword>
<evidence type="ECO:0000256" key="6">
    <source>
        <dbReference type="ARBA" id="ARBA00022777"/>
    </source>
</evidence>
<dbReference type="InterPro" id="IPR017441">
    <property type="entry name" value="Protein_kinase_ATP_BS"/>
</dbReference>
<dbReference type="Gene3D" id="6.10.250.3450">
    <property type="match status" value="1"/>
</dbReference>
<evidence type="ECO:0000256" key="5">
    <source>
        <dbReference type="ARBA" id="ARBA00022741"/>
    </source>
</evidence>
<evidence type="ECO:0000256" key="4">
    <source>
        <dbReference type="ARBA" id="ARBA00022679"/>
    </source>
</evidence>
<organism evidence="14 15">
    <name type="scientific">Physocladia obscura</name>
    <dbReference type="NCBI Taxonomy" id="109957"/>
    <lineage>
        <taxon>Eukaryota</taxon>
        <taxon>Fungi</taxon>
        <taxon>Fungi incertae sedis</taxon>
        <taxon>Chytridiomycota</taxon>
        <taxon>Chytridiomycota incertae sedis</taxon>
        <taxon>Chytridiomycetes</taxon>
        <taxon>Chytridiales</taxon>
        <taxon>Chytriomycetaceae</taxon>
        <taxon>Physocladia</taxon>
    </lineage>
</organism>
<feature type="compositionally biased region" description="Low complexity" evidence="12">
    <location>
        <begin position="477"/>
        <end position="496"/>
    </location>
</feature>
<dbReference type="InterPro" id="IPR008271">
    <property type="entry name" value="Ser/Thr_kinase_AS"/>
</dbReference>
<evidence type="ECO:0000313" key="15">
    <source>
        <dbReference type="Proteomes" id="UP001211907"/>
    </source>
</evidence>
<feature type="compositionally biased region" description="Polar residues" evidence="12">
    <location>
        <begin position="193"/>
        <end position="227"/>
    </location>
</feature>
<dbReference type="PROSITE" id="PS50011">
    <property type="entry name" value="PROTEIN_KINASE_DOM"/>
    <property type="match status" value="1"/>
</dbReference>
<dbReference type="Gene3D" id="1.10.287.310">
    <property type="match status" value="1"/>
</dbReference>
<feature type="compositionally biased region" description="Basic and acidic residues" evidence="12">
    <location>
        <begin position="449"/>
        <end position="474"/>
    </location>
</feature>
<dbReference type="InterPro" id="IPR044092">
    <property type="entry name" value="STKc_PRP4"/>
</dbReference>
<dbReference type="CDD" id="cd14135">
    <property type="entry name" value="STKc_PRP4"/>
    <property type="match status" value="1"/>
</dbReference>
<dbReference type="InterPro" id="IPR036049">
    <property type="entry name" value="Ribosomal_uL29_sf"/>
</dbReference>
<feature type="region of interest" description="Disordered" evidence="12">
    <location>
        <begin position="608"/>
        <end position="643"/>
    </location>
</feature>
<feature type="region of interest" description="Disordered" evidence="12">
    <location>
        <begin position="174"/>
        <end position="577"/>
    </location>
</feature>
<evidence type="ECO:0000256" key="2">
    <source>
        <dbReference type="ARBA" id="ARBA00012513"/>
    </source>
</evidence>
<dbReference type="Gene3D" id="1.10.510.10">
    <property type="entry name" value="Transferase(Phosphotransferase) domain 1"/>
    <property type="match status" value="1"/>
</dbReference>
<sequence length="1169" mass="130577">MVESDIRPSPNSSLVHPHRYYPFAIPQIRNSADSLMLKLIVKAYELRTKSKVDLARTLEDLKSELATLRIKQASSSSGQGQNSVPKITSVRKDIARVNTVISQVQRDQLRLFYKGAKYVPLDLRTKRTRAIRRRLTKSELSLKTVKAQKKLTHFPQRNEMTGLTAQVPTLKRKALDEGDKETNVVSEAESGEVSDTGTLDVSVSASVSNNGKPNITTVKGNTNINASETREPREAIETDSDSAVKIVSGDELSDSASETDTGNIRIAKENNNEHNNDGSNNDSNINNDTTDSAKPLRKHKKHRKSSTSSSAKHSRDKDRKKHRKHHSLSPSKAGIARTHSRSRSRSVSPARDRALGSRPRERERSRDKRRGDYALSNNNRDRRNSRDYDYDYYDRERDLRDRDAYSRAIGGNGRGTAAPPDEDSGFSRRRREPARADYYSTQWRGSYGEIDRERDSRRDYRQQRADDRYSDNRHPPQQQQNQYQNSHSQHQQQQHQSFKDSMGVAVRSDKTVSENIIESNRSDKFISESRDKKEGNSATTTTAEASAPQDTKIDGKQQPGDDATASGDGSNITEVAVFGEEDTEELRLIEERRKRRLAILQKYHSVSATSPPTDQVASFAESPDSQKISSSIIPGDELSNEQTESKNELNEVTDLQLQNTVNFTATASIDGSDTKITMGEAEISAADYDPNQDGANDQQHRQKKPAVATATTATHKIANVKDDDDIFNPKGQINFSGVIASGTNNDVEGKVGGAKKKGKKVSKKDAEFDMFAEDDMFALDADLTNTGTTHILESAVVVRSSDNPALIDNWDDSDGYYREVLDSRYHVYQNLGRGVFSSVVKARDTKNGDVDVAIKVIRNNDTMHRAGMKEISILKKLAELDPDDKKHVIRLVRHFEHKNHLCMVFESMSMNLREVLKKFGKDIGLNIKAVRIYAQQLLLSLSLLRKGNILHADIKPDNILVSESKNTLKLCDLGSASDASENEITPYLVSRFYRAPEIIIGLPYDFSMDMWSIACTLYELYTGKILFPGRSNNQMLRYMQEVKGPFPKKMLRKGQFTNFHFDESLNFLQIETTTNANTDVGATTAGAAITTNIVRPLAIVKASKDIKTRLIGGGMGGVGKEEKEIVGHFVDFLERSLNLAPEGRLTVKEALVHPFIVGTTTNASASLKE</sequence>
<keyword evidence="8" id="KW-0689">Ribosomal protein</keyword>
<name>A0AAD5T958_9FUNG</name>
<dbReference type="Pfam" id="PF00069">
    <property type="entry name" value="Pkinase"/>
    <property type="match status" value="1"/>
</dbReference>
<protein>
    <recommendedName>
        <fullName evidence="2">non-specific serine/threonine protein kinase</fullName>
        <ecNumber evidence="2">2.7.11.1</ecNumber>
    </recommendedName>
</protein>
<dbReference type="GO" id="GO:0005524">
    <property type="term" value="F:ATP binding"/>
    <property type="evidence" value="ECO:0007669"/>
    <property type="project" value="UniProtKB-UniRule"/>
</dbReference>
<evidence type="ECO:0000256" key="3">
    <source>
        <dbReference type="ARBA" id="ARBA00022527"/>
    </source>
</evidence>
<evidence type="ECO:0000256" key="7">
    <source>
        <dbReference type="ARBA" id="ARBA00022840"/>
    </source>
</evidence>
<feature type="compositionally biased region" description="Basic and acidic residues" evidence="12">
    <location>
        <begin position="520"/>
        <end position="535"/>
    </location>
</feature>
<dbReference type="CDD" id="cd00427">
    <property type="entry name" value="Ribosomal_L29_HIP"/>
    <property type="match status" value="1"/>
</dbReference>
<dbReference type="GO" id="GO:0004674">
    <property type="term" value="F:protein serine/threonine kinase activity"/>
    <property type="evidence" value="ECO:0007669"/>
    <property type="project" value="UniProtKB-KW"/>
</dbReference>
<keyword evidence="7 11" id="KW-0067">ATP-binding</keyword>
<dbReference type="Gene3D" id="3.30.200.20">
    <property type="entry name" value="Phosphorylase Kinase, domain 1"/>
    <property type="match status" value="1"/>
</dbReference>
<feature type="compositionally biased region" description="Basic residues" evidence="12">
    <location>
        <begin position="312"/>
        <end position="327"/>
    </location>
</feature>
<dbReference type="NCBIfam" id="TIGR00012">
    <property type="entry name" value="L29"/>
    <property type="match status" value="1"/>
</dbReference>
<evidence type="ECO:0000259" key="13">
    <source>
        <dbReference type="PROSITE" id="PS50011"/>
    </source>
</evidence>
<keyword evidence="6" id="KW-0418">Kinase</keyword>
<proteinExistence type="inferred from homology"/>
<dbReference type="PANTHER" id="PTHR24058:SF103">
    <property type="entry name" value="SERINE_THREONINE-PROTEIN KINASE PRP4 HOMOLOG"/>
    <property type="match status" value="1"/>
</dbReference>
<dbReference type="InterPro" id="IPR011009">
    <property type="entry name" value="Kinase-like_dom_sf"/>
</dbReference>
<feature type="binding site" evidence="11">
    <location>
        <position position="855"/>
    </location>
    <ligand>
        <name>ATP</name>
        <dbReference type="ChEBI" id="CHEBI:30616"/>
    </ligand>
</feature>
<feature type="compositionally biased region" description="Basic and acidic residues" evidence="12">
    <location>
        <begin position="350"/>
        <end position="372"/>
    </location>
</feature>
<dbReference type="FunFam" id="1.10.510.10:FF:000078">
    <property type="entry name" value="Serine/threonine-protein kinase PRP4 homolog"/>
    <property type="match status" value="1"/>
</dbReference>
<dbReference type="PROSITE" id="PS00108">
    <property type="entry name" value="PROTEIN_KINASE_ST"/>
    <property type="match status" value="1"/>
</dbReference>
<comment type="caution">
    <text evidence="14">The sequence shown here is derived from an EMBL/GenBank/DDBJ whole genome shotgun (WGS) entry which is preliminary data.</text>
</comment>
<accession>A0AAD5T958</accession>
<comment type="similarity">
    <text evidence="1">Belongs to the universal ribosomal protein uL29 family.</text>
</comment>
<dbReference type="InterPro" id="IPR000719">
    <property type="entry name" value="Prot_kinase_dom"/>
</dbReference>
<feature type="compositionally biased region" description="Polar residues" evidence="12">
    <location>
        <begin position="623"/>
        <end position="632"/>
    </location>
</feature>
<dbReference type="SMART" id="SM00220">
    <property type="entry name" value="S_TKc"/>
    <property type="match status" value="1"/>
</dbReference>
<dbReference type="Proteomes" id="UP001211907">
    <property type="component" value="Unassembled WGS sequence"/>
</dbReference>
<keyword evidence="5 11" id="KW-0547">Nucleotide-binding</keyword>
<dbReference type="FunFam" id="6.10.250.3450:FF:000001">
    <property type="entry name" value="60S ribosomal protein L35"/>
    <property type="match status" value="1"/>
</dbReference>
<dbReference type="GO" id="GO:0006412">
    <property type="term" value="P:translation"/>
    <property type="evidence" value="ECO:0007669"/>
    <property type="project" value="InterPro"/>
</dbReference>
<evidence type="ECO:0000256" key="12">
    <source>
        <dbReference type="SAM" id="MobiDB-lite"/>
    </source>
</evidence>
<dbReference type="GO" id="GO:0045292">
    <property type="term" value="P:mRNA cis splicing, via spliceosome"/>
    <property type="evidence" value="ECO:0007669"/>
    <property type="project" value="InterPro"/>
</dbReference>
<dbReference type="EMBL" id="JADGJH010000502">
    <property type="protein sequence ID" value="KAJ3127632.1"/>
    <property type="molecule type" value="Genomic_DNA"/>
</dbReference>
<evidence type="ECO:0000256" key="10">
    <source>
        <dbReference type="ARBA" id="ARBA00023596"/>
    </source>
</evidence>
<dbReference type="SUPFAM" id="SSF56112">
    <property type="entry name" value="Protein kinase-like (PK-like)"/>
    <property type="match status" value="1"/>
</dbReference>
<dbReference type="GO" id="GO:0003735">
    <property type="term" value="F:structural constituent of ribosome"/>
    <property type="evidence" value="ECO:0007669"/>
    <property type="project" value="InterPro"/>
</dbReference>
<dbReference type="PROSITE" id="PS00107">
    <property type="entry name" value="PROTEIN_KINASE_ATP"/>
    <property type="match status" value="1"/>
</dbReference>
<keyword evidence="15" id="KW-1185">Reference proteome</keyword>
<evidence type="ECO:0000256" key="11">
    <source>
        <dbReference type="PROSITE-ProRule" id="PRU10141"/>
    </source>
</evidence>
<keyword evidence="9 14" id="KW-0687">Ribonucleoprotein</keyword>
<dbReference type="FunFam" id="1.10.287.310:FF:000002">
    <property type="entry name" value="60S ribosomal protein L35"/>
    <property type="match status" value="1"/>
</dbReference>